<evidence type="ECO:0000259" key="2">
    <source>
        <dbReference type="SMART" id="SM00047"/>
    </source>
</evidence>
<evidence type="ECO:0000313" key="5">
    <source>
        <dbReference type="Proteomes" id="UP000283683"/>
    </source>
</evidence>
<dbReference type="SMART" id="SM01095">
    <property type="entry name" value="Cpl-7"/>
    <property type="match status" value="3"/>
</dbReference>
<keyword evidence="1" id="KW-0378">Hydrolase</keyword>
<accession>A0A413DGW3</accession>
<proteinExistence type="predicted"/>
<dbReference type="InterPro" id="IPR013168">
    <property type="entry name" value="Cpl_7_lyso_C"/>
</dbReference>
<dbReference type="SMART" id="SM00047">
    <property type="entry name" value="LYZ2"/>
    <property type="match status" value="1"/>
</dbReference>
<dbReference type="InterPro" id="IPR051056">
    <property type="entry name" value="Glycosyl_Hydrolase_73"/>
</dbReference>
<feature type="domain" description="Mannosyl-glycoprotein endo-beta-N-acetylglucosamidase-like" evidence="2">
    <location>
        <begin position="1"/>
        <end position="153"/>
    </location>
</feature>
<dbReference type="RefSeq" id="WP_118327323.1">
    <property type="nucleotide sequence ID" value="NZ_JBBNFZ010000039.1"/>
</dbReference>
<dbReference type="InterPro" id="IPR002901">
    <property type="entry name" value="MGlyc_endo_b_GlcNAc-like_dom"/>
</dbReference>
<comment type="caution">
    <text evidence="4">The sequence shown here is derived from an EMBL/GenBank/DDBJ whole genome shotgun (WGS) entry which is preliminary data.</text>
</comment>
<evidence type="ECO:0000313" key="4">
    <source>
        <dbReference type="EMBL" id="RGW85186.1"/>
    </source>
</evidence>
<dbReference type="Gene3D" id="1.10.530.10">
    <property type="match status" value="1"/>
</dbReference>
<dbReference type="Pfam" id="PF01832">
    <property type="entry name" value="Glucosaminidase"/>
    <property type="match status" value="1"/>
</dbReference>
<feature type="domain" description="Cpl-7 lysozyme C-terminal" evidence="3">
    <location>
        <begin position="218"/>
        <end position="259"/>
    </location>
</feature>
<evidence type="ECO:0000256" key="1">
    <source>
        <dbReference type="ARBA" id="ARBA00022801"/>
    </source>
</evidence>
<name>A0A413DGW3_9FIRM</name>
<dbReference type="EMBL" id="QSAZ01000019">
    <property type="protein sequence ID" value="RGW85186.1"/>
    <property type="molecule type" value="Genomic_DNA"/>
</dbReference>
<dbReference type="PANTHER" id="PTHR33308">
    <property type="entry name" value="PEPTIDOGLYCAN HYDROLASE FLGJ"/>
    <property type="match status" value="1"/>
</dbReference>
<gene>
    <name evidence="4" type="ORF">DWV45_14775</name>
</gene>
<dbReference type="Gene3D" id="2.10.70.40">
    <property type="entry name" value="peptidoglycan hydrolase"/>
    <property type="match status" value="1"/>
</dbReference>
<dbReference type="Pfam" id="PF08230">
    <property type="entry name" value="CW_7"/>
    <property type="match status" value="3"/>
</dbReference>
<feature type="domain" description="Cpl-7 lysozyme C-terminal" evidence="3">
    <location>
        <begin position="164"/>
        <end position="205"/>
    </location>
</feature>
<sequence>MTTEQKTFIENIAAAARKHAANYGIAVISPIIAQAINESGWGKSTLAAKYHNYFGMKCGSAWKGKSVNMSTCEEYEVGVLTQIKDNFRVYDSLEEGVKGYFDFISASRYANLKGVTDPKTYIENIKADGYATSSQYVKNLLNLVSAYNLTQYDNITAQQGKKSVAEIAQEVIAGAWGNGTERKEKLEAAGYNYAEVQAIVNERAGNKTENKVDNKKSIAEIAQEVVAGKWGNGSERKQRLEAEGYDYAEVQATVNNIMGKSQPNKKNVAEIANEVISGKWGNGSERKEKLEAAGYNYAEVQAKVNEMLR</sequence>
<organism evidence="4 5">
    <name type="scientific">Agathobacter rectalis</name>
    <dbReference type="NCBI Taxonomy" id="39491"/>
    <lineage>
        <taxon>Bacteria</taxon>
        <taxon>Bacillati</taxon>
        <taxon>Bacillota</taxon>
        <taxon>Clostridia</taxon>
        <taxon>Lachnospirales</taxon>
        <taxon>Lachnospiraceae</taxon>
        <taxon>Agathobacter</taxon>
    </lineage>
</organism>
<dbReference type="PANTHER" id="PTHR33308:SF9">
    <property type="entry name" value="PEPTIDOGLYCAN HYDROLASE FLGJ"/>
    <property type="match status" value="1"/>
</dbReference>
<feature type="domain" description="Cpl-7 lysozyme C-terminal" evidence="3">
    <location>
        <begin position="268"/>
        <end position="309"/>
    </location>
</feature>
<dbReference type="AlphaFoldDB" id="A0A413DGW3"/>
<evidence type="ECO:0000259" key="3">
    <source>
        <dbReference type="SMART" id="SM01095"/>
    </source>
</evidence>
<reference evidence="4 5" key="1">
    <citation type="submission" date="2018-08" db="EMBL/GenBank/DDBJ databases">
        <title>A genome reference for cultivated species of the human gut microbiota.</title>
        <authorList>
            <person name="Zou Y."/>
            <person name="Xue W."/>
            <person name="Luo G."/>
        </authorList>
    </citation>
    <scope>NUCLEOTIDE SEQUENCE [LARGE SCALE GENOMIC DNA]</scope>
    <source>
        <strain evidence="4 5">AF06-19</strain>
    </source>
</reference>
<dbReference type="GO" id="GO:0004040">
    <property type="term" value="F:amidase activity"/>
    <property type="evidence" value="ECO:0007669"/>
    <property type="project" value="InterPro"/>
</dbReference>
<evidence type="ECO:0008006" key="6">
    <source>
        <dbReference type="Google" id="ProtNLM"/>
    </source>
</evidence>
<dbReference type="Proteomes" id="UP000283683">
    <property type="component" value="Unassembled WGS sequence"/>
</dbReference>
<protein>
    <recommendedName>
        <fullName evidence="6">Exo-glucosaminidase lytG</fullName>
    </recommendedName>
</protein>